<keyword evidence="7" id="KW-0963">Cytoplasm</keyword>
<dbReference type="InterPro" id="IPR012340">
    <property type="entry name" value="NA-bd_OB-fold"/>
</dbReference>
<comment type="similarity">
    <text evidence="7">Belongs to the class-II aminoacyl-tRNA synthetase family.</text>
</comment>
<evidence type="ECO:0000256" key="5">
    <source>
        <dbReference type="ARBA" id="ARBA00023146"/>
    </source>
</evidence>
<dbReference type="SUPFAM" id="SSF55681">
    <property type="entry name" value="Class II aaRS and biotin synthetases"/>
    <property type="match status" value="1"/>
</dbReference>
<dbReference type="CDD" id="cd04322">
    <property type="entry name" value="LysRS_N"/>
    <property type="match status" value="1"/>
</dbReference>
<keyword evidence="1 7" id="KW-0436">Ligase</keyword>
<dbReference type="EC" id="6.1.1.6" evidence="7"/>
<dbReference type="InterPro" id="IPR044136">
    <property type="entry name" value="Lys-tRNA-ligase_II_N"/>
</dbReference>
<accession>A0A2M7XF98</accession>
<gene>
    <name evidence="7 10" type="primary">lysS</name>
    <name evidence="10" type="ORF">CO173_02170</name>
</gene>
<comment type="cofactor">
    <cofactor evidence="7 8">
        <name>Mg(2+)</name>
        <dbReference type="ChEBI" id="CHEBI:18420"/>
    </cofactor>
    <text evidence="7 8">Binds 3 Mg(2+) ions per subunit.</text>
</comment>
<dbReference type="GO" id="GO:0004824">
    <property type="term" value="F:lysine-tRNA ligase activity"/>
    <property type="evidence" value="ECO:0007669"/>
    <property type="project" value="UniProtKB-UniRule"/>
</dbReference>
<name>A0A2M7XF98_9BACT</name>
<evidence type="ECO:0000256" key="1">
    <source>
        <dbReference type="ARBA" id="ARBA00022598"/>
    </source>
</evidence>
<dbReference type="Pfam" id="PF01336">
    <property type="entry name" value="tRNA_anti-codon"/>
    <property type="match status" value="1"/>
</dbReference>
<feature type="domain" description="Aminoacyl-transfer RNA synthetases class-II family profile" evidence="9">
    <location>
        <begin position="169"/>
        <end position="484"/>
    </location>
</feature>
<evidence type="ECO:0000256" key="8">
    <source>
        <dbReference type="RuleBase" id="RU000336"/>
    </source>
</evidence>
<comment type="caution">
    <text evidence="10">The sequence shown here is derived from an EMBL/GenBank/DDBJ whole genome shotgun (WGS) entry which is preliminary data.</text>
</comment>
<feature type="binding site" evidence="7">
    <location>
        <position position="403"/>
    </location>
    <ligand>
        <name>Mg(2+)</name>
        <dbReference type="ChEBI" id="CHEBI:18420"/>
        <label>1</label>
    </ligand>
</feature>
<dbReference type="PANTHER" id="PTHR42918:SF15">
    <property type="entry name" value="LYSINE--TRNA LIGASE, CHLOROPLASTIC_MITOCHONDRIAL"/>
    <property type="match status" value="1"/>
</dbReference>
<dbReference type="EMBL" id="PFWT01000009">
    <property type="protein sequence ID" value="PJA46550.1"/>
    <property type="molecule type" value="Genomic_DNA"/>
</dbReference>
<comment type="subcellular location">
    <subcellularLocation>
        <location evidence="7">Cytoplasm</location>
    </subcellularLocation>
</comment>
<keyword evidence="3 7" id="KW-0547">Nucleotide-binding</keyword>
<evidence type="ECO:0000256" key="6">
    <source>
        <dbReference type="ARBA" id="ARBA00048573"/>
    </source>
</evidence>
<dbReference type="GO" id="GO:0000287">
    <property type="term" value="F:magnesium ion binding"/>
    <property type="evidence" value="ECO:0007669"/>
    <property type="project" value="UniProtKB-UniRule"/>
</dbReference>
<proteinExistence type="inferred from homology"/>
<comment type="caution">
    <text evidence="7">Lacks conserved residue(s) required for the propagation of feature annotation.</text>
</comment>
<dbReference type="PANTHER" id="PTHR42918">
    <property type="entry name" value="LYSYL-TRNA SYNTHETASE"/>
    <property type="match status" value="1"/>
</dbReference>
<evidence type="ECO:0000256" key="7">
    <source>
        <dbReference type="HAMAP-Rule" id="MF_00252"/>
    </source>
</evidence>
<feature type="binding site" evidence="7">
    <location>
        <position position="403"/>
    </location>
    <ligand>
        <name>Mg(2+)</name>
        <dbReference type="ChEBI" id="CHEBI:18420"/>
        <label>2</label>
    </ligand>
</feature>
<dbReference type="Gene3D" id="3.30.930.10">
    <property type="entry name" value="Bira Bifunctional Protein, Domain 2"/>
    <property type="match status" value="1"/>
</dbReference>
<keyword evidence="7" id="KW-0648">Protein biosynthesis</keyword>
<keyword evidence="2 7" id="KW-0479">Metal-binding</keyword>
<keyword evidence="4 7" id="KW-0067">ATP-binding</keyword>
<evidence type="ECO:0000256" key="2">
    <source>
        <dbReference type="ARBA" id="ARBA00022723"/>
    </source>
</evidence>
<dbReference type="NCBIfam" id="TIGR00499">
    <property type="entry name" value="lysS_bact"/>
    <property type="match status" value="1"/>
</dbReference>
<dbReference type="InterPro" id="IPR045864">
    <property type="entry name" value="aa-tRNA-synth_II/BPL/LPL"/>
</dbReference>
<comment type="catalytic activity">
    <reaction evidence="6 7 8">
        <text>tRNA(Lys) + L-lysine + ATP = L-lysyl-tRNA(Lys) + AMP + diphosphate</text>
        <dbReference type="Rhea" id="RHEA:20792"/>
        <dbReference type="Rhea" id="RHEA-COMP:9696"/>
        <dbReference type="Rhea" id="RHEA-COMP:9697"/>
        <dbReference type="ChEBI" id="CHEBI:30616"/>
        <dbReference type="ChEBI" id="CHEBI:32551"/>
        <dbReference type="ChEBI" id="CHEBI:33019"/>
        <dbReference type="ChEBI" id="CHEBI:78442"/>
        <dbReference type="ChEBI" id="CHEBI:78529"/>
        <dbReference type="ChEBI" id="CHEBI:456215"/>
        <dbReference type="EC" id="6.1.1.6"/>
    </reaction>
</comment>
<dbReference type="HAMAP" id="MF_00252">
    <property type="entry name" value="Lys_tRNA_synth_class2"/>
    <property type="match status" value="1"/>
</dbReference>
<reference evidence="11" key="1">
    <citation type="submission" date="2017-09" db="EMBL/GenBank/DDBJ databases">
        <title>Depth-based differentiation of microbial function through sediment-hosted aquifers and enrichment of novel symbionts in the deep terrestrial subsurface.</title>
        <authorList>
            <person name="Probst A.J."/>
            <person name="Ladd B."/>
            <person name="Jarett J.K."/>
            <person name="Geller-Mcgrath D.E."/>
            <person name="Sieber C.M.K."/>
            <person name="Emerson J.B."/>
            <person name="Anantharaman K."/>
            <person name="Thomas B.C."/>
            <person name="Malmstrom R."/>
            <person name="Stieglmeier M."/>
            <person name="Klingl A."/>
            <person name="Woyke T."/>
            <person name="Ryan C.M."/>
            <person name="Banfield J.F."/>
        </authorList>
    </citation>
    <scope>NUCLEOTIDE SEQUENCE [LARGE SCALE GENOMIC DNA]</scope>
</reference>
<organism evidence="10 11">
    <name type="scientific">Candidatus Uhrbacteria bacterium CG_4_9_14_3_um_filter_41_35</name>
    <dbReference type="NCBI Taxonomy" id="1975034"/>
    <lineage>
        <taxon>Bacteria</taxon>
        <taxon>Candidatus Uhriibacteriota</taxon>
    </lineage>
</organism>
<dbReference type="InterPro" id="IPR004365">
    <property type="entry name" value="NA-bd_OB_tRNA"/>
</dbReference>
<keyword evidence="5 7" id="KW-0030">Aminoacyl-tRNA synthetase</keyword>
<protein>
    <recommendedName>
        <fullName evidence="7">Lysine--tRNA ligase</fullName>
        <ecNumber evidence="7">6.1.1.6</ecNumber>
    </recommendedName>
    <alternativeName>
        <fullName evidence="7">Lysyl-tRNA synthetase</fullName>
        <shortName evidence="7">LysRS</shortName>
    </alternativeName>
</protein>
<keyword evidence="7 8" id="KW-0460">Magnesium</keyword>
<dbReference type="GO" id="GO:0005524">
    <property type="term" value="F:ATP binding"/>
    <property type="evidence" value="ECO:0007669"/>
    <property type="project" value="UniProtKB-UniRule"/>
</dbReference>
<dbReference type="InterPro" id="IPR002313">
    <property type="entry name" value="Lys-tRNA-ligase_II"/>
</dbReference>
<evidence type="ECO:0000313" key="10">
    <source>
        <dbReference type="EMBL" id="PJA46550.1"/>
    </source>
</evidence>
<evidence type="ECO:0000313" key="11">
    <source>
        <dbReference type="Proteomes" id="UP000231263"/>
    </source>
</evidence>
<dbReference type="Proteomes" id="UP000231263">
    <property type="component" value="Unassembled WGS sequence"/>
</dbReference>
<dbReference type="GO" id="GO:0000049">
    <property type="term" value="F:tRNA binding"/>
    <property type="evidence" value="ECO:0007669"/>
    <property type="project" value="TreeGrafter"/>
</dbReference>
<dbReference type="SUPFAM" id="SSF50249">
    <property type="entry name" value="Nucleic acid-binding proteins"/>
    <property type="match status" value="1"/>
</dbReference>
<evidence type="ECO:0000256" key="3">
    <source>
        <dbReference type="ARBA" id="ARBA00022741"/>
    </source>
</evidence>
<dbReference type="AlphaFoldDB" id="A0A2M7XF98"/>
<dbReference type="GO" id="GO:0005829">
    <property type="term" value="C:cytosol"/>
    <property type="evidence" value="ECO:0007669"/>
    <property type="project" value="TreeGrafter"/>
</dbReference>
<dbReference type="PROSITE" id="PS50862">
    <property type="entry name" value="AA_TRNA_LIGASE_II"/>
    <property type="match status" value="1"/>
</dbReference>
<dbReference type="PRINTS" id="PR00982">
    <property type="entry name" value="TRNASYNTHLYS"/>
</dbReference>
<dbReference type="Gene3D" id="2.40.50.140">
    <property type="entry name" value="Nucleic acid-binding proteins"/>
    <property type="match status" value="1"/>
</dbReference>
<dbReference type="InterPro" id="IPR004364">
    <property type="entry name" value="Aa-tRNA-synt_II"/>
</dbReference>
<dbReference type="Pfam" id="PF00152">
    <property type="entry name" value="tRNA-synt_2"/>
    <property type="match status" value="1"/>
</dbReference>
<evidence type="ECO:0000259" key="9">
    <source>
        <dbReference type="PROSITE" id="PS50862"/>
    </source>
</evidence>
<dbReference type="NCBIfam" id="NF001756">
    <property type="entry name" value="PRK00484.1"/>
    <property type="match status" value="1"/>
</dbReference>
<evidence type="ECO:0000256" key="4">
    <source>
        <dbReference type="ARBA" id="ARBA00022840"/>
    </source>
</evidence>
<sequence>MIKEEVARRERLQNLTDSNINPYPASAKRTHMASEVMDKFETLEKSNDHISIAGRVRAIRKHGGLTFVVIEDTSGTFQAVLHRDVIGTEKYDQFGVQADVGDFYSVSGPSFRTKRGEPSIDAQEYQLLTKSLLPLPEKWHGLTDTEKRYRHRYLDLISNPSAMEIAKTRSRMVAAIRRFLESEGFMEVETPVLQALAGGANAKPFVTHHNTLDHDFYLRIAPELFLKRLIVGGFEKIYEFARCYRNEGISPQHNPEFTQIELYWAYAEIEDLMDHLERMMSQVVKETIGSSVIQLDNLELKFETPFPRTSFHDVVEAKTGIDLDQISGEEALRELMIAKKIDVRGVVGEGELIDTLYKHAVRPQIIQPTFVTDYPVAMKPLAKVRENNPKYSASAQLVVNGLEVWNAFNELNDPLEQEARFNEQESLRERGSEDAQRVDFDFLKALKHGMPPTAGYGLGIDRLAMILTGSPNLKEVILFPTLKPLADGAEDEEETAE</sequence>
<dbReference type="InterPro" id="IPR018149">
    <property type="entry name" value="Lys-tRNA-synth_II_C"/>
</dbReference>
<dbReference type="GO" id="GO:0006430">
    <property type="term" value="P:lysyl-tRNA aminoacylation"/>
    <property type="evidence" value="ECO:0007669"/>
    <property type="project" value="UniProtKB-UniRule"/>
</dbReference>
<dbReference type="InterPro" id="IPR006195">
    <property type="entry name" value="aa-tRNA-synth_II"/>
</dbReference>
<comment type="subunit">
    <text evidence="7">Homodimer.</text>
</comment>